<gene>
    <name evidence="10" type="ORF">Trco_006979</name>
</gene>
<keyword evidence="4" id="KW-0813">Transport</keyword>
<comment type="caution">
    <text evidence="10">The sequence shown here is derived from an EMBL/GenBank/DDBJ whole genome shotgun (WGS) entry which is preliminary data.</text>
</comment>
<feature type="region of interest" description="Disordered" evidence="7">
    <location>
        <begin position="737"/>
        <end position="756"/>
    </location>
</feature>
<comment type="subcellular location">
    <subcellularLocation>
        <location evidence="1">Preautophagosomal structure</location>
    </subcellularLocation>
</comment>
<feature type="domain" description="Atg29 N-terminal" evidence="8">
    <location>
        <begin position="6"/>
        <end position="46"/>
    </location>
</feature>
<evidence type="ECO:0000256" key="5">
    <source>
        <dbReference type="ARBA" id="ARBA00022927"/>
    </source>
</evidence>
<accession>A0A9P8TUR8</accession>
<dbReference type="InterPro" id="IPR039362">
    <property type="entry name" value="ATG29_sf"/>
</dbReference>
<comment type="similarity">
    <text evidence="2">Belongs to the ATG29 family.</text>
</comment>
<dbReference type="GO" id="GO:0000045">
    <property type="term" value="P:autophagosome assembly"/>
    <property type="evidence" value="ECO:0007669"/>
    <property type="project" value="InterPro"/>
</dbReference>
<evidence type="ECO:0000256" key="3">
    <source>
        <dbReference type="ARBA" id="ARBA00013784"/>
    </source>
</evidence>
<dbReference type="PANTHER" id="PTHR40012:SF1">
    <property type="entry name" value="AUTOPHAGY-RELATED PROTEIN 29"/>
    <property type="match status" value="1"/>
</dbReference>
<keyword evidence="6" id="KW-0072">Autophagy</keyword>
<name>A0A9P8TUR8_9HYPO</name>
<evidence type="ECO:0000259" key="8">
    <source>
        <dbReference type="Pfam" id="PF18388"/>
    </source>
</evidence>
<dbReference type="PANTHER" id="PTHR40012">
    <property type="entry name" value="AUTOPHAGY-RELATED PROTEIN 29"/>
    <property type="match status" value="1"/>
</dbReference>
<keyword evidence="11" id="KW-1185">Reference proteome</keyword>
<keyword evidence="5" id="KW-0653">Protein transport</keyword>
<dbReference type="Gene3D" id="1.10.10.2570">
    <property type="match status" value="1"/>
</dbReference>
<dbReference type="InterPro" id="IPR039113">
    <property type="entry name" value="ATG29"/>
</dbReference>
<evidence type="ECO:0000313" key="10">
    <source>
        <dbReference type="EMBL" id="KAH6605272.1"/>
    </source>
</evidence>
<dbReference type="EMBL" id="JAIWOZ010000005">
    <property type="protein sequence ID" value="KAH6605272.1"/>
    <property type="molecule type" value="Genomic_DNA"/>
</dbReference>
<protein>
    <recommendedName>
        <fullName evidence="3">Autophagy-related protein 29</fullName>
    </recommendedName>
</protein>
<evidence type="ECO:0000256" key="1">
    <source>
        <dbReference type="ARBA" id="ARBA00004329"/>
    </source>
</evidence>
<feature type="compositionally biased region" description="Low complexity" evidence="7">
    <location>
        <begin position="282"/>
        <end position="301"/>
    </location>
</feature>
<proteinExistence type="inferred from homology"/>
<evidence type="ECO:0000256" key="6">
    <source>
        <dbReference type="ARBA" id="ARBA00023006"/>
    </source>
</evidence>
<sequence>MTEPQYTVFIRVPIPRRGFVDPPPVSWDIAKDEALWKILSGHKEIDFPVDFLVQQVAYLNERHQSHFLAQVRKATAAAKGSAAQSPIPGSDGHTRTPSALSVRRDVSALRIEGAIAGFASNAPIRPAMSRNTSATTTVMRDGGGASPRVGNRPSLRAAEQAGRTRLSSLPMASPAPRSPEQPGAEPSGVNSPGPAETSSTTSSDDESIPAQSRIIRRPPRFQPQESYAGYQGGDEGDESEPAFRPYNAPSADTSSPDLASTVKLKDGRNGGRRTQKTFAKEANLSQTSDSSASSPAVASRSGKPRESRSAGQLSPRRTAELSGTRSSREGSEGTHSISSSYSDLDGKASPLAFGRRYFINDEDEIRSIANPDHYFKFFLNRNPRICARQRFEFNHAVESIVHQRLESQGLQKLLLPLGTPATEPHLPVFITPELGNKSRVVVIFGEPTQDLGLVARRVANGPGGINEGSMVSVVGAVKSQLSSPVDASPPGIVLANMGQTHWWPEGMRAVTVTASSAAPLPSLVHKGRRQVPALNDIPGSEGPTEHAKYVLGEVLGSLTAENALVDIIAIGESCEIVERVLDDGETWETWSKRLNSLVFLGPVYEAEGLKNEKLKDFMAKRARGYLVSPEPLGIPLAPPAGNLELNMAPLGFPCLSSSEPMYVETILIRARSHVLSYLQDVANDPGYENPIVTPADCPRPPMTEEHWQDMPEEDKPVMSKADPAVLGEQIMQLRRWKKFEETGAAPDTDSESGPDV</sequence>
<evidence type="ECO:0000256" key="4">
    <source>
        <dbReference type="ARBA" id="ARBA00022448"/>
    </source>
</evidence>
<dbReference type="GO" id="GO:0015031">
    <property type="term" value="P:protein transport"/>
    <property type="evidence" value="ECO:0007669"/>
    <property type="project" value="UniProtKB-KW"/>
</dbReference>
<feature type="region of interest" description="Disordered" evidence="7">
    <location>
        <begin position="79"/>
        <end position="99"/>
    </location>
</feature>
<organism evidence="10 11">
    <name type="scientific">Trichoderma cornu-damae</name>
    <dbReference type="NCBI Taxonomy" id="654480"/>
    <lineage>
        <taxon>Eukaryota</taxon>
        <taxon>Fungi</taxon>
        <taxon>Dikarya</taxon>
        <taxon>Ascomycota</taxon>
        <taxon>Pezizomycotina</taxon>
        <taxon>Sordariomycetes</taxon>
        <taxon>Hypocreomycetidae</taxon>
        <taxon>Hypocreales</taxon>
        <taxon>Hypocreaceae</taxon>
        <taxon>Trichoderma</taxon>
    </lineage>
</organism>
<dbReference type="InterPro" id="IPR053858">
    <property type="entry name" value="Arb2_dom"/>
</dbReference>
<feature type="region of interest" description="Disordered" evidence="7">
    <location>
        <begin position="136"/>
        <end position="343"/>
    </location>
</feature>
<evidence type="ECO:0000256" key="7">
    <source>
        <dbReference type="SAM" id="MobiDB-lite"/>
    </source>
</evidence>
<evidence type="ECO:0000313" key="11">
    <source>
        <dbReference type="Proteomes" id="UP000827724"/>
    </source>
</evidence>
<reference evidence="10" key="1">
    <citation type="submission" date="2021-08" db="EMBL/GenBank/DDBJ databases">
        <title>Chromosome-Level Trichoderma cornu-damae using Hi-C Data.</title>
        <authorList>
            <person name="Kim C.S."/>
        </authorList>
    </citation>
    <scope>NUCLEOTIDE SEQUENCE</scope>
    <source>
        <strain evidence="10">KA19-0412C</strain>
    </source>
</reference>
<feature type="domain" description="Arb2" evidence="9">
    <location>
        <begin position="357"/>
        <end position="632"/>
    </location>
</feature>
<dbReference type="Pfam" id="PF22749">
    <property type="entry name" value="Arb2"/>
    <property type="match status" value="1"/>
</dbReference>
<dbReference type="AlphaFoldDB" id="A0A9P8TUR8"/>
<dbReference type="OrthoDB" id="421951at2759"/>
<evidence type="ECO:0000256" key="2">
    <source>
        <dbReference type="ARBA" id="ARBA00010082"/>
    </source>
</evidence>
<dbReference type="InterPro" id="IPR040666">
    <property type="entry name" value="Atg29_N"/>
</dbReference>
<evidence type="ECO:0000259" key="9">
    <source>
        <dbReference type="Pfam" id="PF22749"/>
    </source>
</evidence>
<dbReference type="Proteomes" id="UP000827724">
    <property type="component" value="Unassembled WGS sequence"/>
</dbReference>
<dbReference type="GO" id="GO:0000407">
    <property type="term" value="C:phagophore assembly site"/>
    <property type="evidence" value="ECO:0007669"/>
    <property type="project" value="UniProtKB-SubCell"/>
</dbReference>
<dbReference type="Pfam" id="PF18388">
    <property type="entry name" value="ATG29_N"/>
    <property type="match status" value="1"/>
</dbReference>